<comment type="caution">
    <text evidence="2">The sequence shown here is derived from an EMBL/GenBank/DDBJ whole genome shotgun (WGS) entry which is preliminary data.</text>
</comment>
<dbReference type="Pfam" id="PF13456">
    <property type="entry name" value="RVT_3"/>
    <property type="match status" value="1"/>
</dbReference>
<accession>A0ABR2M2K8</accession>
<dbReference type="PANTHER" id="PTHR47723">
    <property type="entry name" value="OS05G0353850 PROTEIN"/>
    <property type="match status" value="1"/>
</dbReference>
<name>A0ABR2M2K8_9ASPA</name>
<dbReference type="SUPFAM" id="SSF53098">
    <property type="entry name" value="Ribonuclease H-like"/>
    <property type="match status" value="1"/>
</dbReference>
<feature type="domain" description="RNase H type-1" evidence="1">
    <location>
        <begin position="78"/>
        <end position="187"/>
    </location>
</feature>
<organism evidence="2 3">
    <name type="scientific">Platanthera guangdongensis</name>
    <dbReference type="NCBI Taxonomy" id="2320717"/>
    <lineage>
        <taxon>Eukaryota</taxon>
        <taxon>Viridiplantae</taxon>
        <taxon>Streptophyta</taxon>
        <taxon>Embryophyta</taxon>
        <taxon>Tracheophyta</taxon>
        <taxon>Spermatophyta</taxon>
        <taxon>Magnoliopsida</taxon>
        <taxon>Liliopsida</taxon>
        <taxon>Asparagales</taxon>
        <taxon>Orchidaceae</taxon>
        <taxon>Orchidoideae</taxon>
        <taxon>Orchideae</taxon>
        <taxon>Orchidinae</taxon>
        <taxon>Platanthera</taxon>
    </lineage>
</organism>
<dbReference type="InterPro" id="IPR002156">
    <property type="entry name" value="RNaseH_domain"/>
</dbReference>
<dbReference type="InterPro" id="IPR036397">
    <property type="entry name" value="RNaseH_sf"/>
</dbReference>
<evidence type="ECO:0000313" key="3">
    <source>
        <dbReference type="Proteomes" id="UP001412067"/>
    </source>
</evidence>
<evidence type="ECO:0000259" key="1">
    <source>
        <dbReference type="Pfam" id="PF13456"/>
    </source>
</evidence>
<dbReference type="EMBL" id="JBBWWR010000013">
    <property type="protein sequence ID" value="KAK8956307.1"/>
    <property type="molecule type" value="Genomic_DNA"/>
</dbReference>
<dbReference type="PANTHER" id="PTHR47723:SF21">
    <property type="entry name" value="POLYNUCLEOTIDYL TRANSFERASE, RIBONUCLEASE H-LIKE SUPERFAMILY PROTEIN"/>
    <property type="match status" value="1"/>
</dbReference>
<evidence type="ECO:0000313" key="2">
    <source>
        <dbReference type="EMBL" id="KAK8956307.1"/>
    </source>
</evidence>
<keyword evidence="3" id="KW-1185">Reference proteome</keyword>
<dbReference type="Gene3D" id="3.30.420.10">
    <property type="entry name" value="Ribonuclease H-like superfamily/Ribonuclease H"/>
    <property type="match status" value="1"/>
</dbReference>
<protein>
    <recommendedName>
        <fullName evidence="1">RNase H type-1 domain-containing protein</fullName>
    </recommendedName>
</protein>
<dbReference type="Proteomes" id="UP001412067">
    <property type="component" value="Unassembled WGS sequence"/>
</dbReference>
<dbReference type="InterPro" id="IPR053151">
    <property type="entry name" value="RNase_H-like"/>
</dbReference>
<reference evidence="2 3" key="1">
    <citation type="journal article" date="2022" name="Nat. Plants">
        <title>Genomes of leafy and leafless Platanthera orchids illuminate the evolution of mycoheterotrophy.</title>
        <authorList>
            <person name="Li M.H."/>
            <person name="Liu K.W."/>
            <person name="Li Z."/>
            <person name="Lu H.C."/>
            <person name="Ye Q.L."/>
            <person name="Zhang D."/>
            <person name="Wang J.Y."/>
            <person name="Li Y.F."/>
            <person name="Zhong Z.M."/>
            <person name="Liu X."/>
            <person name="Yu X."/>
            <person name="Liu D.K."/>
            <person name="Tu X.D."/>
            <person name="Liu B."/>
            <person name="Hao Y."/>
            <person name="Liao X.Y."/>
            <person name="Jiang Y.T."/>
            <person name="Sun W.H."/>
            <person name="Chen J."/>
            <person name="Chen Y.Q."/>
            <person name="Ai Y."/>
            <person name="Zhai J.W."/>
            <person name="Wu S.S."/>
            <person name="Zhou Z."/>
            <person name="Hsiao Y.Y."/>
            <person name="Wu W.L."/>
            <person name="Chen Y.Y."/>
            <person name="Lin Y.F."/>
            <person name="Hsu J.L."/>
            <person name="Li C.Y."/>
            <person name="Wang Z.W."/>
            <person name="Zhao X."/>
            <person name="Zhong W.Y."/>
            <person name="Ma X.K."/>
            <person name="Ma L."/>
            <person name="Huang J."/>
            <person name="Chen G.Z."/>
            <person name="Huang M.Z."/>
            <person name="Huang L."/>
            <person name="Peng D.H."/>
            <person name="Luo Y.B."/>
            <person name="Zou S.Q."/>
            <person name="Chen S.P."/>
            <person name="Lan S."/>
            <person name="Tsai W.C."/>
            <person name="Van de Peer Y."/>
            <person name="Liu Z.J."/>
        </authorList>
    </citation>
    <scope>NUCLEOTIDE SEQUENCE [LARGE SCALE GENOMIC DNA]</scope>
    <source>
        <strain evidence="2">Lor288</strain>
    </source>
</reference>
<proteinExistence type="predicted"/>
<dbReference type="InterPro" id="IPR012337">
    <property type="entry name" value="RNaseH-like_sf"/>
</dbReference>
<gene>
    <name evidence="2" type="ORF">KSP40_PGU020698</name>
</gene>
<sequence>MYQCWHARNAKLHNREVGTPVVIAATVMENPALFDQGRTPGCWSTSRPSGHFRSFSWCPPGWIKVNLDGSLLPSRCEGLGIVVRSEGGQVLMAEGFAWQHWDPGRVELEAILAIRWVVLPTLLEARGIIIEGDATNVLDFCSKAAWGSARPNTFPGDGDLSFLTEFAAVWFQHVDRRANRVADHCARTTVAGDFVWETGTGAYETFLGLVADDCRGLEGT</sequence>